<feature type="region of interest" description="Disordered" evidence="7">
    <location>
        <begin position="686"/>
        <end position="712"/>
    </location>
</feature>
<keyword evidence="6" id="KW-0281">Fimbrium</keyword>
<feature type="compositionally biased region" description="Polar residues" evidence="7">
    <location>
        <begin position="700"/>
        <end position="712"/>
    </location>
</feature>
<evidence type="ECO:0000259" key="9">
    <source>
        <dbReference type="Pfam" id="PF05567"/>
    </source>
</evidence>
<dbReference type="InterPro" id="IPR015943">
    <property type="entry name" value="WD40/YVTN_repeat-like_dom_sf"/>
</dbReference>
<evidence type="ECO:0000256" key="1">
    <source>
        <dbReference type="ARBA" id="ARBA00004561"/>
    </source>
</evidence>
<name>A0A433JKC0_9GAMM</name>
<keyword evidence="3" id="KW-1029">Fimbrium biogenesis</keyword>
<accession>A0A433JKC0</accession>
<dbReference type="InterPro" id="IPR008707">
    <property type="entry name" value="B-propeller_PilY1"/>
</dbReference>
<dbReference type="Proteomes" id="UP000288012">
    <property type="component" value="Unassembled WGS sequence"/>
</dbReference>
<feature type="chain" id="PRO_5019054711" evidence="8">
    <location>
        <begin position="27"/>
        <end position="1450"/>
    </location>
</feature>
<evidence type="ECO:0000313" key="11">
    <source>
        <dbReference type="Proteomes" id="UP000288012"/>
    </source>
</evidence>
<dbReference type="EMBL" id="RZGR01000009">
    <property type="protein sequence ID" value="RUQ89035.1"/>
    <property type="molecule type" value="Genomic_DNA"/>
</dbReference>
<feature type="region of interest" description="Disordered" evidence="7">
    <location>
        <begin position="866"/>
        <end position="905"/>
    </location>
</feature>
<dbReference type="Gene3D" id="2.130.10.10">
    <property type="entry name" value="YVTN repeat-like/Quinoprotein amine dehydrogenase"/>
    <property type="match status" value="1"/>
</dbReference>
<feature type="signal peptide" evidence="8">
    <location>
        <begin position="1"/>
        <end position="26"/>
    </location>
</feature>
<feature type="compositionally biased region" description="Polar residues" evidence="7">
    <location>
        <begin position="872"/>
        <end position="905"/>
    </location>
</feature>
<dbReference type="GO" id="GO:0009289">
    <property type="term" value="C:pilus"/>
    <property type="evidence" value="ECO:0007669"/>
    <property type="project" value="UniProtKB-SubCell"/>
</dbReference>
<evidence type="ECO:0000256" key="7">
    <source>
        <dbReference type="SAM" id="MobiDB-lite"/>
    </source>
</evidence>
<comment type="similarity">
    <text evidence="2">Belongs to the PilY1 family.</text>
</comment>
<dbReference type="Pfam" id="PF05567">
    <property type="entry name" value="T4P_PilY1"/>
    <property type="match status" value="1"/>
</dbReference>
<evidence type="ECO:0000256" key="5">
    <source>
        <dbReference type="ARBA" id="ARBA00022837"/>
    </source>
</evidence>
<proteinExistence type="inferred from homology"/>
<feature type="domain" description="PilY1 beta-propeller" evidence="9">
    <location>
        <begin position="930"/>
        <end position="1289"/>
    </location>
</feature>
<comment type="subcellular location">
    <subcellularLocation>
        <location evidence="1">Fimbrium</location>
    </subcellularLocation>
</comment>
<evidence type="ECO:0000256" key="4">
    <source>
        <dbReference type="ARBA" id="ARBA00022723"/>
    </source>
</evidence>
<evidence type="ECO:0000313" key="10">
    <source>
        <dbReference type="EMBL" id="RUQ89035.1"/>
    </source>
</evidence>
<dbReference type="SUPFAM" id="SSF50998">
    <property type="entry name" value="Quinoprotein alcohol dehydrogenase-like"/>
    <property type="match status" value="1"/>
</dbReference>
<keyword evidence="11" id="KW-1185">Reference proteome</keyword>
<evidence type="ECO:0000256" key="6">
    <source>
        <dbReference type="ARBA" id="ARBA00023263"/>
    </source>
</evidence>
<keyword evidence="4" id="KW-0479">Metal-binding</keyword>
<keyword evidence="8" id="KW-0732">Signal</keyword>
<organism evidence="10 11">
    <name type="scientific">Legionella septentrionalis</name>
    <dbReference type="NCBI Taxonomy" id="2498109"/>
    <lineage>
        <taxon>Bacteria</taxon>
        <taxon>Pseudomonadati</taxon>
        <taxon>Pseudomonadota</taxon>
        <taxon>Gammaproteobacteria</taxon>
        <taxon>Legionellales</taxon>
        <taxon>Legionellaceae</taxon>
        <taxon>Legionella</taxon>
    </lineage>
</organism>
<evidence type="ECO:0000256" key="2">
    <source>
        <dbReference type="ARBA" id="ARBA00008387"/>
    </source>
</evidence>
<evidence type="ECO:0000256" key="3">
    <source>
        <dbReference type="ARBA" id="ARBA00022558"/>
    </source>
</evidence>
<dbReference type="InterPro" id="IPR011047">
    <property type="entry name" value="Quinoprotein_ADH-like_sf"/>
</dbReference>
<reference evidence="10 11" key="1">
    <citation type="submission" date="2018-12" db="EMBL/GenBank/DDBJ databases">
        <title>Legionella sp,whole genome shotgun sequence.</title>
        <authorList>
            <person name="Wu H."/>
        </authorList>
    </citation>
    <scope>NUCLEOTIDE SEQUENCE [LARGE SCALE GENOMIC DNA]</scope>
    <source>
        <strain evidence="11">km714</strain>
    </source>
</reference>
<protein>
    <submittedName>
        <fullName evidence="10">Fimbrial assembly protein</fullName>
    </submittedName>
</protein>
<dbReference type="GO" id="GO:0046872">
    <property type="term" value="F:metal ion binding"/>
    <property type="evidence" value="ECO:0007669"/>
    <property type="project" value="UniProtKB-KW"/>
</dbReference>
<sequence length="1450" mass="157514">MQRIFCKTLCGCIMILLLLPSFPVFSASLNLAQTPLFLTDSVAPLTMLVVSRDHKLYFEAYNDATDVDGDGAIDLKFKPSVDYYGYFDSYKCYNYSSAEQYFYPISKTTTKKCSGSWSGNFLNYLTTARLDALRKVLYGGLRSIDNANLTVLQRTYIPQDGHSWGKEYRSLGVDGYSISDYTPFSQPLFGTYHLFANTTLRNSTGLPLLRVALNQPYRIWEWVSIERPVAGSRAINGGSGPFISGIIDYAVRVKVCDSAIGLESNCRSYATGSAKPAGLLQEFGENNSMLFGLITGSYNNNLAGGVLRKNISSITDEINMRTGQFTSVNGIISTLNRLTVTGFQTDYTYSCGWITTRNLVNGECQMWGNPLAEMMYEAIRYFAGKSTPTSAFNYSGGTDDTLNLAKPSWKNPYSEYPRCSKANMLIISDVYPSYDSDQVPGSYFNSTSGDLSPSLSGASLGQTIFTGEGLSSLLAFIGQSASVSDGAPTPKTVTSFGNIRGLAPHEANSEGSYYVGSVAYYGWLNDVNSASGKQNVKSFMVGLSSPSPEITFNVGGNPITIIPFGKSVKGSDINATQGRYQPTNNIVDYYIESLTETGAVLRVNFEDVQQGADFDMDAIVKYTITVNPNNTLTIHSETIYSAGSITQHMGFVISGTTADGVYLEVRDSDTATSADIDYFLDTPPGQLPGKGWQDNKPLPTATSRTFTPSSKPDASFLNSPLWYGAKWGGFNDLNNSKTPDQSKEFSTSGSGDPDNYFLVTSAGNLQTQLAKALELIIDRTGSFSSAALSSGFLAAETRVYQAIFRTLDWSGQLLAFAIDENTGDILFTGSGPNGSIWDAAEKLDTQNYNTGRRIITYKPSANRGIPFRWPNNPASPTSNELDTSQTTALNANPSTGLNDSQGSNRLNYIRGNRAQETQRGGIFRERTSLLGDIINSNPIAVGIPEQQYPVVWSGNAAENNSSYNTFRQNNLNRQAILYVGANDGTLHAFDATTGSEVFAYVPSKVFSKLSSLTSPDYTHQYFVDGSPTVIDVFINNQWRTILAAGLNGGGQGVYALDITNPAQFNEGNAANMVKWEFTDLNDADLGFSYSQPSIVRLANGQWAAIFGNGYNNTAADGRASTTGNAVLYIVDINTGALIKKLDTRVGMSADPLGLARPNGLSTPTVVDADGNSIADLIYVGDLFGNVWKIDISSSNVSQWDFSFKSGATPLPFFVAQDSNGNRQPITNRPTISRLDANASGFQIYIGTGKYLETSDKTDTRVQTVYGLRDDGTGAITGRSQLREQTILSEQGNVRITSNNQLANNDRGWYLDLLVNTERGERVIADMIFLNRKIIFSTTIPTSDPCDFGGESWLMELNAFTGTRLDYHVFDINGDGLFDSNDGVTRSEGGQTIEVPVSGLKSDVGLVATPAVLNAGSIEYKYLPGTSGDIQKVTENPGLNRAGRQSWRQLQ</sequence>
<comment type="caution">
    <text evidence="10">The sequence shown here is derived from an EMBL/GenBank/DDBJ whole genome shotgun (WGS) entry which is preliminary data.</text>
</comment>
<gene>
    <name evidence="10" type="ORF">EKM59_04360</name>
</gene>
<keyword evidence="5" id="KW-0106">Calcium</keyword>
<evidence type="ECO:0000256" key="8">
    <source>
        <dbReference type="SAM" id="SignalP"/>
    </source>
</evidence>